<evidence type="ECO:0000313" key="9">
    <source>
        <dbReference type="Proteomes" id="UP001190700"/>
    </source>
</evidence>
<keyword evidence="6" id="KW-0966">Cell projection</keyword>
<evidence type="ECO:0000256" key="5">
    <source>
        <dbReference type="ARBA" id="ARBA00023212"/>
    </source>
</evidence>
<keyword evidence="3" id="KW-0963">Cytoplasm</keyword>
<feature type="domain" description="DM10" evidence="7">
    <location>
        <begin position="1"/>
        <end position="106"/>
    </location>
</feature>
<dbReference type="InterPro" id="IPR040193">
    <property type="entry name" value="EFHC1/EFHC2/EFHB"/>
</dbReference>
<accession>A0AAE0FFY1</accession>
<dbReference type="PANTHER" id="PTHR12086">
    <property type="entry name" value="EF-HAND DOMAIN C-TERMINAL CONTAINING PROTEIN"/>
    <property type="match status" value="1"/>
</dbReference>
<gene>
    <name evidence="8" type="ORF">CYMTET_31968</name>
</gene>
<feature type="domain" description="DM10" evidence="7">
    <location>
        <begin position="340"/>
        <end position="446"/>
    </location>
</feature>
<dbReference type="PROSITE" id="PS51336">
    <property type="entry name" value="DM10"/>
    <property type="match status" value="3"/>
</dbReference>
<dbReference type="GO" id="GO:0043014">
    <property type="term" value="F:alpha-tubulin binding"/>
    <property type="evidence" value="ECO:0007669"/>
    <property type="project" value="TreeGrafter"/>
</dbReference>
<evidence type="ECO:0000256" key="1">
    <source>
        <dbReference type="ARBA" id="ARBA00004138"/>
    </source>
</evidence>
<dbReference type="InterPro" id="IPR006602">
    <property type="entry name" value="DM10_dom"/>
</dbReference>
<dbReference type="EMBL" id="LGRX02019071">
    <property type="protein sequence ID" value="KAK3259014.1"/>
    <property type="molecule type" value="Genomic_DNA"/>
</dbReference>
<evidence type="ECO:0000256" key="4">
    <source>
        <dbReference type="ARBA" id="ARBA00022737"/>
    </source>
</evidence>
<dbReference type="PANTHER" id="PTHR12086:SF9">
    <property type="entry name" value="EF-HAND DOMAIN-CONTAINING PROTEIN 1"/>
    <property type="match status" value="1"/>
</dbReference>
<dbReference type="Proteomes" id="UP001190700">
    <property type="component" value="Unassembled WGS sequence"/>
</dbReference>
<sequence>VLRYYAYFQEQLGERHQERSRIRRCVLHFFLEDGSIQVTEPREENSGIVQGVFLKRMRVPRDPPRGRSKYLEMEDLHVGGKVRMFSRNYHIVGCDNFTRAFLQREGHDVPPDQSYPDDGDRGQIYMQRKQPEYALRIKPKGGASHKTVAETEKIRKFIENDRKVLRFFAVWDTRKEDPLDGERRAFVLNYYLSDDEIEILEVCERNSGRDPFPKLLSKSKLPKQVYGVGARPMSDLTRKRMNHQFYILRDLRIGEVVMVYNRQLLLHDCDEYTRDFYMQEFGYTPQDFSPVPLGDVVPAARKQEVPPHNLFGKEEDSELNCHKLVPRQKQSNPLHFQEHDGKVLRFTCRMEDTPQYPCRSPIDASRQFVLTYHIVDDGIGIFEPKQRNSGIEGGKFLERVRVRKPGSNNYYSPKDMYMGAMVVVHCKAFRLLDADHHSLRYMSMNPQSFPRSDPAQVIPHLQDAIRRVPDGNSIMRQELIEADPRGTGFVTTPTLEVVFSRMGCHVEPQEMITIGQYLDPDMGAETINIENLIDCLQI</sequence>
<keyword evidence="9" id="KW-1185">Reference proteome</keyword>
<dbReference type="GO" id="GO:0072686">
    <property type="term" value="C:mitotic spindle"/>
    <property type="evidence" value="ECO:0007669"/>
    <property type="project" value="TreeGrafter"/>
</dbReference>
<proteinExistence type="predicted"/>
<keyword evidence="5" id="KW-0206">Cytoskeleton</keyword>
<evidence type="ECO:0000259" key="7">
    <source>
        <dbReference type="PROSITE" id="PS51336"/>
    </source>
</evidence>
<name>A0AAE0FFY1_9CHLO</name>
<feature type="non-terminal residue" evidence="8">
    <location>
        <position position="1"/>
    </location>
</feature>
<evidence type="ECO:0000256" key="3">
    <source>
        <dbReference type="ARBA" id="ARBA00022490"/>
    </source>
</evidence>
<dbReference type="FunFam" id="2.30.29.170:FF:000002">
    <property type="entry name" value="EF-hand domain (C-terminal) containing 1"/>
    <property type="match status" value="1"/>
</dbReference>
<keyword evidence="4" id="KW-0677">Repeat</keyword>
<evidence type="ECO:0000313" key="8">
    <source>
        <dbReference type="EMBL" id="KAK3259014.1"/>
    </source>
</evidence>
<comment type="caution">
    <text evidence="8">The sequence shown here is derived from an EMBL/GenBank/DDBJ whole genome shotgun (WGS) entry which is preliminary data.</text>
</comment>
<dbReference type="Gene3D" id="2.30.29.170">
    <property type="match status" value="3"/>
</dbReference>
<dbReference type="GO" id="GO:0007052">
    <property type="term" value="P:mitotic spindle organization"/>
    <property type="evidence" value="ECO:0007669"/>
    <property type="project" value="TreeGrafter"/>
</dbReference>
<protein>
    <recommendedName>
        <fullName evidence="7">DM10 domain-containing protein</fullName>
    </recommendedName>
</protein>
<reference evidence="8 9" key="1">
    <citation type="journal article" date="2015" name="Genome Biol. Evol.">
        <title>Comparative Genomics of a Bacterivorous Green Alga Reveals Evolutionary Causalities and Consequences of Phago-Mixotrophic Mode of Nutrition.</title>
        <authorList>
            <person name="Burns J.A."/>
            <person name="Paasch A."/>
            <person name="Narechania A."/>
            <person name="Kim E."/>
        </authorList>
    </citation>
    <scope>NUCLEOTIDE SEQUENCE [LARGE SCALE GENOMIC DNA]</scope>
    <source>
        <strain evidence="8 9">PLY_AMNH</strain>
    </source>
</reference>
<comment type="subcellular location">
    <subcellularLocation>
        <location evidence="1">Cell projection</location>
        <location evidence="1">Cilium</location>
    </subcellularLocation>
    <subcellularLocation>
        <location evidence="2">Cytoplasm</location>
        <location evidence="2">Cytoskeleton</location>
    </subcellularLocation>
</comment>
<dbReference type="GO" id="GO:0005930">
    <property type="term" value="C:axoneme"/>
    <property type="evidence" value="ECO:0007669"/>
    <property type="project" value="TreeGrafter"/>
</dbReference>
<dbReference type="Pfam" id="PF06565">
    <property type="entry name" value="DM10_dom"/>
    <property type="match status" value="3"/>
</dbReference>
<organism evidence="8 9">
    <name type="scientific">Cymbomonas tetramitiformis</name>
    <dbReference type="NCBI Taxonomy" id="36881"/>
    <lineage>
        <taxon>Eukaryota</taxon>
        <taxon>Viridiplantae</taxon>
        <taxon>Chlorophyta</taxon>
        <taxon>Pyramimonadophyceae</taxon>
        <taxon>Pyramimonadales</taxon>
        <taxon>Pyramimonadaceae</taxon>
        <taxon>Cymbomonas</taxon>
    </lineage>
</organism>
<evidence type="ECO:0000256" key="2">
    <source>
        <dbReference type="ARBA" id="ARBA00004245"/>
    </source>
</evidence>
<dbReference type="FunFam" id="2.30.29.170:FF:000004">
    <property type="entry name" value="EF-hand domain containing 2"/>
    <property type="match status" value="1"/>
</dbReference>
<dbReference type="SMART" id="SM00676">
    <property type="entry name" value="DM10"/>
    <property type="match status" value="3"/>
</dbReference>
<dbReference type="GO" id="GO:0000281">
    <property type="term" value="P:mitotic cytokinesis"/>
    <property type="evidence" value="ECO:0007669"/>
    <property type="project" value="TreeGrafter"/>
</dbReference>
<dbReference type="GO" id="GO:0060285">
    <property type="term" value="P:cilium-dependent cell motility"/>
    <property type="evidence" value="ECO:0007669"/>
    <property type="project" value="TreeGrafter"/>
</dbReference>
<evidence type="ECO:0000256" key="6">
    <source>
        <dbReference type="ARBA" id="ARBA00023273"/>
    </source>
</evidence>
<feature type="domain" description="DM10" evidence="7">
    <location>
        <begin position="161"/>
        <end position="281"/>
    </location>
</feature>
<dbReference type="AlphaFoldDB" id="A0AAE0FFY1"/>